<dbReference type="Pfam" id="PF01161">
    <property type="entry name" value="PBP"/>
    <property type="match status" value="1"/>
</dbReference>
<dbReference type="GO" id="GO:0046578">
    <property type="term" value="P:regulation of Ras protein signal transduction"/>
    <property type="evidence" value="ECO:0007669"/>
    <property type="project" value="TreeGrafter"/>
</dbReference>
<dbReference type="PANTHER" id="PTHR11362:SF148">
    <property type="entry name" value="CARBOXYPEPTIDASE Y INHIBITOR"/>
    <property type="match status" value="1"/>
</dbReference>
<dbReference type="InterPro" id="IPR036610">
    <property type="entry name" value="PEBP-like_sf"/>
</dbReference>
<gene>
    <name evidence="2" type="ORF">BJ508DRAFT_416019</name>
</gene>
<dbReference type="PANTHER" id="PTHR11362">
    <property type="entry name" value="PHOSPHATIDYLETHANOLAMINE-BINDING PROTEIN"/>
    <property type="match status" value="1"/>
</dbReference>
<dbReference type="InterPro" id="IPR008914">
    <property type="entry name" value="PEBP"/>
</dbReference>
<dbReference type="CDD" id="cd00866">
    <property type="entry name" value="PEBP_euk"/>
    <property type="match status" value="1"/>
</dbReference>
<evidence type="ECO:0000256" key="1">
    <source>
        <dbReference type="ARBA" id="ARBA00007091"/>
    </source>
</evidence>
<reference evidence="2 3" key="1">
    <citation type="journal article" date="2018" name="Nat. Ecol. Evol.">
        <title>Pezizomycetes genomes reveal the molecular basis of ectomycorrhizal truffle lifestyle.</title>
        <authorList>
            <person name="Murat C."/>
            <person name="Payen T."/>
            <person name="Noel B."/>
            <person name="Kuo A."/>
            <person name="Morin E."/>
            <person name="Chen J."/>
            <person name="Kohler A."/>
            <person name="Krizsan K."/>
            <person name="Balestrini R."/>
            <person name="Da Silva C."/>
            <person name="Montanini B."/>
            <person name="Hainaut M."/>
            <person name="Levati E."/>
            <person name="Barry K.W."/>
            <person name="Belfiori B."/>
            <person name="Cichocki N."/>
            <person name="Clum A."/>
            <person name="Dockter R.B."/>
            <person name="Fauchery L."/>
            <person name="Guy J."/>
            <person name="Iotti M."/>
            <person name="Le Tacon F."/>
            <person name="Lindquist E.A."/>
            <person name="Lipzen A."/>
            <person name="Malagnac F."/>
            <person name="Mello A."/>
            <person name="Molinier V."/>
            <person name="Miyauchi S."/>
            <person name="Poulain J."/>
            <person name="Riccioni C."/>
            <person name="Rubini A."/>
            <person name="Sitrit Y."/>
            <person name="Splivallo R."/>
            <person name="Traeger S."/>
            <person name="Wang M."/>
            <person name="Zifcakova L."/>
            <person name="Wipf D."/>
            <person name="Zambonelli A."/>
            <person name="Paolocci F."/>
            <person name="Nowrousian M."/>
            <person name="Ottonello S."/>
            <person name="Baldrian P."/>
            <person name="Spatafora J.W."/>
            <person name="Henrissat B."/>
            <person name="Nagy L.G."/>
            <person name="Aury J.M."/>
            <person name="Wincker P."/>
            <person name="Grigoriev I.V."/>
            <person name="Bonfante P."/>
            <person name="Martin F.M."/>
        </authorList>
    </citation>
    <scope>NUCLEOTIDE SEQUENCE [LARGE SCALE GENOMIC DNA]</scope>
    <source>
        <strain evidence="2 3">RN42</strain>
    </source>
</reference>
<dbReference type="Gene3D" id="3.90.280.10">
    <property type="entry name" value="PEBP-like"/>
    <property type="match status" value="1"/>
</dbReference>
<evidence type="ECO:0000313" key="2">
    <source>
        <dbReference type="EMBL" id="RPA79233.1"/>
    </source>
</evidence>
<organism evidence="2 3">
    <name type="scientific">Ascobolus immersus RN42</name>
    <dbReference type="NCBI Taxonomy" id="1160509"/>
    <lineage>
        <taxon>Eukaryota</taxon>
        <taxon>Fungi</taxon>
        <taxon>Dikarya</taxon>
        <taxon>Ascomycota</taxon>
        <taxon>Pezizomycotina</taxon>
        <taxon>Pezizomycetes</taxon>
        <taxon>Pezizales</taxon>
        <taxon>Ascobolaceae</taxon>
        <taxon>Ascobolus</taxon>
    </lineage>
</organism>
<protein>
    <submittedName>
        <fullName evidence="2">PEBP-like protein</fullName>
    </submittedName>
</protein>
<dbReference type="EMBL" id="ML119701">
    <property type="protein sequence ID" value="RPA79233.1"/>
    <property type="molecule type" value="Genomic_DNA"/>
</dbReference>
<dbReference type="GO" id="GO:0030414">
    <property type="term" value="F:peptidase inhibitor activity"/>
    <property type="evidence" value="ECO:0007669"/>
    <property type="project" value="TreeGrafter"/>
</dbReference>
<keyword evidence="3" id="KW-1185">Reference proteome</keyword>
<evidence type="ECO:0000313" key="3">
    <source>
        <dbReference type="Proteomes" id="UP000275078"/>
    </source>
</evidence>
<dbReference type="GO" id="GO:0030162">
    <property type="term" value="P:regulation of proteolysis"/>
    <property type="evidence" value="ECO:0007669"/>
    <property type="project" value="TreeGrafter"/>
</dbReference>
<comment type="similarity">
    <text evidence="1">Belongs to the phosphatidylethanolamine-binding protein family.</text>
</comment>
<dbReference type="STRING" id="1160509.A0A3N4HZE9"/>
<proteinExistence type="inferred from homology"/>
<dbReference type="PROSITE" id="PS01220">
    <property type="entry name" value="PBP"/>
    <property type="match status" value="1"/>
</dbReference>
<dbReference type="GO" id="GO:0005543">
    <property type="term" value="F:phospholipid binding"/>
    <property type="evidence" value="ECO:0007669"/>
    <property type="project" value="TreeGrafter"/>
</dbReference>
<dbReference type="SUPFAM" id="SSF49777">
    <property type="entry name" value="PEBP-like"/>
    <property type="match status" value="1"/>
</dbReference>
<dbReference type="InterPro" id="IPR001858">
    <property type="entry name" value="Phosphatidylethanolamine-bd_CS"/>
</dbReference>
<dbReference type="OrthoDB" id="2506647at2759"/>
<dbReference type="Proteomes" id="UP000275078">
    <property type="component" value="Unassembled WGS sequence"/>
</dbReference>
<sequence>MPLVTINQSVQEGLKKDGIIPDVLDDFTPNTLIQIKYPCGKEVSLGASLKPSETQAEPEIQIMPDGDDSATYTLVLTDPDAPSREDPKWSEFCHWIITDLKAPTPEAVAAAADEAGTFVKKDQGKTIVEYMGPAPPPKTGKHRYVFLLYKNGAKSPTEGPKDRKLWGNDTPRTGVKQWAEKNGLTLVGANYFFARNDVQ</sequence>
<name>A0A3N4HZE9_ASCIM</name>
<dbReference type="AlphaFoldDB" id="A0A3N4HZE9"/>
<accession>A0A3N4HZE9</accession>
<dbReference type="InterPro" id="IPR035810">
    <property type="entry name" value="PEBP_euk"/>
</dbReference>